<dbReference type="Gene3D" id="1.25.40.20">
    <property type="entry name" value="Ankyrin repeat-containing domain"/>
    <property type="match status" value="1"/>
</dbReference>
<keyword evidence="4" id="KW-1185">Reference proteome</keyword>
<evidence type="ECO:0000256" key="2">
    <source>
        <dbReference type="SAM" id="MobiDB-lite"/>
    </source>
</evidence>
<evidence type="ECO:0000313" key="4">
    <source>
        <dbReference type="Proteomes" id="UP001314170"/>
    </source>
</evidence>
<accession>A0AAV1SGT2</accession>
<dbReference type="PROSITE" id="PS50297">
    <property type="entry name" value="ANK_REP_REGION"/>
    <property type="match status" value="1"/>
</dbReference>
<dbReference type="SUPFAM" id="SSF48403">
    <property type="entry name" value="Ankyrin repeat"/>
    <property type="match status" value="1"/>
</dbReference>
<dbReference type="Proteomes" id="UP001314170">
    <property type="component" value="Unassembled WGS sequence"/>
</dbReference>
<dbReference type="InterPro" id="IPR002110">
    <property type="entry name" value="Ankyrin_rpt"/>
</dbReference>
<feature type="repeat" description="ANK" evidence="1">
    <location>
        <begin position="93"/>
        <end position="125"/>
    </location>
</feature>
<keyword evidence="1" id="KW-0040">ANK repeat</keyword>
<sequence length="275" mass="30492">MDPLSNIKPYGAAMIGDWKSMIDHYHLHFSDLLNPVTSSQDTALHIAVCSQKEQPLKALLALLPSEDDGTEELENTFFENISQPNPLKRENKYGNTVLHEATIYGNFEAVKLLVERYPDLVTIANVYGETPLFTAAEFADPEIVKFLLVSLSKEIVEEHGRLKSIHRQRPSFDNLSILSAAILGQHYETAVMLLELDESLHKLEDNKGATALQILANSPSAFKSGYPINIYETLLYCCTPSYYRSPQGKIAGRNFGAGKAGVGRSGERSGEESPY</sequence>
<proteinExistence type="predicted"/>
<dbReference type="PANTHER" id="PTHR24121:SF29">
    <property type="match status" value="1"/>
</dbReference>
<feature type="compositionally biased region" description="Basic and acidic residues" evidence="2">
    <location>
        <begin position="265"/>
        <end position="275"/>
    </location>
</feature>
<comment type="caution">
    <text evidence="3">The sequence shown here is derived from an EMBL/GenBank/DDBJ whole genome shotgun (WGS) entry which is preliminary data.</text>
</comment>
<evidence type="ECO:0000313" key="3">
    <source>
        <dbReference type="EMBL" id="CAK7349432.1"/>
    </source>
</evidence>
<feature type="region of interest" description="Disordered" evidence="2">
    <location>
        <begin position="256"/>
        <end position="275"/>
    </location>
</feature>
<organism evidence="3 4">
    <name type="scientific">Dovyalis caffra</name>
    <dbReference type="NCBI Taxonomy" id="77055"/>
    <lineage>
        <taxon>Eukaryota</taxon>
        <taxon>Viridiplantae</taxon>
        <taxon>Streptophyta</taxon>
        <taxon>Embryophyta</taxon>
        <taxon>Tracheophyta</taxon>
        <taxon>Spermatophyta</taxon>
        <taxon>Magnoliopsida</taxon>
        <taxon>eudicotyledons</taxon>
        <taxon>Gunneridae</taxon>
        <taxon>Pentapetalae</taxon>
        <taxon>rosids</taxon>
        <taxon>fabids</taxon>
        <taxon>Malpighiales</taxon>
        <taxon>Salicaceae</taxon>
        <taxon>Flacourtieae</taxon>
        <taxon>Dovyalis</taxon>
    </lineage>
</organism>
<dbReference type="Pfam" id="PF12796">
    <property type="entry name" value="Ank_2"/>
    <property type="match status" value="1"/>
</dbReference>
<dbReference type="EMBL" id="CAWUPB010001173">
    <property type="protein sequence ID" value="CAK7349432.1"/>
    <property type="molecule type" value="Genomic_DNA"/>
</dbReference>
<dbReference type="AlphaFoldDB" id="A0AAV1SGT2"/>
<dbReference type="PANTHER" id="PTHR24121">
    <property type="entry name" value="NO MECHANORECEPTOR POTENTIAL C, ISOFORM D-RELATED"/>
    <property type="match status" value="1"/>
</dbReference>
<dbReference type="InterPro" id="IPR036770">
    <property type="entry name" value="Ankyrin_rpt-contain_sf"/>
</dbReference>
<evidence type="ECO:0000256" key="1">
    <source>
        <dbReference type="PROSITE-ProRule" id="PRU00023"/>
    </source>
</evidence>
<reference evidence="3 4" key="1">
    <citation type="submission" date="2024-01" db="EMBL/GenBank/DDBJ databases">
        <authorList>
            <person name="Waweru B."/>
        </authorList>
    </citation>
    <scope>NUCLEOTIDE SEQUENCE [LARGE SCALE GENOMIC DNA]</scope>
</reference>
<gene>
    <name evidence="3" type="ORF">DCAF_LOCUS22148</name>
</gene>
<protein>
    <submittedName>
        <fullName evidence="3">Uncharacterized protein</fullName>
    </submittedName>
</protein>
<dbReference type="PROSITE" id="PS50088">
    <property type="entry name" value="ANK_REPEAT"/>
    <property type="match status" value="1"/>
</dbReference>
<dbReference type="SMART" id="SM00248">
    <property type="entry name" value="ANK"/>
    <property type="match status" value="4"/>
</dbReference>
<name>A0AAV1SGT2_9ROSI</name>